<protein>
    <submittedName>
        <fullName evidence="1">Ribosome recycling factor domain containing protein</fullName>
    </submittedName>
</protein>
<organism evidence="1 2">
    <name type="scientific">Babesia divergens</name>
    <dbReference type="NCBI Taxonomy" id="32595"/>
    <lineage>
        <taxon>Eukaryota</taxon>
        <taxon>Sar</taxon>
        <taxon>Alveolata</taxon>
        <taxon>Apicomplexa</taxon>
        <taxon>Aconoidasida</taxon>
        <taxon>Piroplasmida</taxon>
        <taxon>Babesiidae</taxon>
        <taxon>Babesia</taxon>
    </lineage>
</organism>
<sequence length="210" mass="24266">MLRPLHLTSQHAMFASKAKQNKAVKNKQQTQEEEEADYFDIEDYLEKIREIEHHTISAIEELKQVAMTLEDLEMINLLGKNITDLVQIVVKSPIVVHLHVFDVKHKSKIVRELVLLRDDWTVQSDEDDLIILRMPSPNSTQVIQKIAKQASKIQEKHQQQVQHVISKATAKIKQVNIGNNWHKKQHDLLNTANKNANEKIKAAIKRLTTQ</sequence>
<gene>
    <name evidence="1" type="ORF">X943_002315</name>
</gene>
<dbReference type="SUPFAM" id="SSF55194">
    <property type="entry name" value="Ribosome recycling factor, RRF"/>
    <property type="match status" value="1"/>
</dbReference>
<keyword evidence="2" id="KW-1185">Reference proteome</keyword>
<reference evidence="1" key="2">
    <citation type="submission" date="2021-05" db="EMBL/GenBank/DDBJ databases">
        <authorList>
            <person name="Pain A."/>
        </authorList>
    </citation>
    <scope>NUCLEOTIDE SEQUENCE</scope>
    <source>
        <strain evidence="1">1802A</strain>
    </source>
</reference>
<dbReference type="Gene3D" id="3.30.1360.40">
    <property type="match status" value="1"/>
</dbReference>
<evidence type="ECO:0000313" key="2">
    <source>
        <dbReference type="Proteomes" id="UP001195914"/>
    </source>
</evidence>
<dbReference type="EMBL" id="JAHBMH010000067">
    <property type="protein sequence ID" value="KAK1934043.1"/>
    <property type="molecule type" value="Genomic_DNA"/>
</dbReference>
<accession>A0AAD9LEU9</accession>
<name>A0AAD9LEU9_BABDI</name>
<evidence type="ECO:0000313" key="1">
    <source>
        <dbReference type="EMBL" id="KAK1934043.1"/>
    </source>
</evidence>
<dbReference type="InterPro" id="IPR036191">
    <property type="entry name" value="RRF_sf"/>
</dbReference>
<dbReference type="Gene3D" id="1.10.132.20">
    <property type="entry name" value="Ribosome-recycling factor"/>
    <property type="match status" value="1"/>
</dbReference>
<reference evidence="1" key="1">
    <citation type="journal article" date="2014" name="Nucleic Acids Res.">
        <title>The evolutionary dynamics of variant antigen genes in Babesia reveal a history of genomic innovation underlying host-parasite interaction.</title>
        <authorList>
            <person name="Jackson A.P."/>
            <person name="Otto T.D."/>
            <person name="Darby A."/>
            <person name="Ramaprasad A."/>
            <person name="Xia D."/>
            <person name="Echaide I.E."/>
            <person name="Farber M."/>
            <person name="Gahlot S."/>
            <person name="Gamble J."/>
            <person name="Gupta D."/>
            <person name="Gupta Y."/>
            <person name="Jackson L."/>
            <person name="Malandrin L."/>
            <person name="Malas T.B."/>
            <person name="Moussa E."/>
            <person name="Nair M."/>
            <person name="Reid A.J."/>
            <person name="Sanders M."/>
            <person name="Sharma J."/>
            <person name="Tracey A."/>
            <person name="Quail M.A."/>
            <person name="Weir W."/>
            <person name="Wastling J.M."/>
            <person name="Hall N."/>
            <person name="Willadsen P."/>
            <person name="Lingelbach K."/>
            <person name="Shiels B."/>
            <person name="Tait A."/>
            <person name="Berriman M."/>
            <person name="Allred D.R."/>
            <person name="Pain A."/>
        </authorList>
    </citation>
    <scope>NUCLEOTIDE SEQUENCE</scope>
    <source>
        <strain evidence="1">1802A</strain>
    </source>
</reference>
<comment type="caution">
    <text evidence="1">The sequence shown here is derived from an EMBL/GenBank/DDBJ whole genome shotgun (WGS) entry which is preliminary data.</text>
</comment>
<proteinExistence type="predicted"/>
<dbReference type="AlphaFoldDB" id="A0AAD9LEU9"/>
<dbReference type="Proteomes" id="UP001195914">
    <property type="component" value="Unassembled WGS sequence"/>
</dbReference>